<accession>A0ABU7PLP5</accession>
<dbReference type="InterPro" id="IPR015330">
    <property type="entry name" value="DNA_primase/pol_bifunc_N"/>
</dbReference>
<evidence type="ECO:0000259" key="2">
    <source>
        <dbReference type="SMART" id="SM00943"/>
    </source>
</evidence>
<evidence type="ECO:0000256" key="1">
    <source>
        <dbReference type="SAM" id="MobiDB-lite"/>
    </source>
</evidence>
<feature type="region of interest" description="Disordered" evidence="1">
    <location>
        <begin position="280"/>
        <end position="327"/>
    </location>
</feature>
<feature type="region of interest" description="Disordered" evidence="1">
    <location>
        <begin position="784"/>
        <end position="808"/>
    </location>
</feature>
<feature type="region of interest" description="Disordered" evidence="1">
    <location>
        <begin position="826"/>
        <end position="852"/>
    </location>
</feature>
<feature type="domain" description="DNA primase/polymerase bifunctional N-terminal" evidence="2">
    <location>
        <begin position="19"/>
        <end position="197"/>
    </location>
</feature>
<dbReference type="EMBL" id="JAZEWV010000053">
    <property type="protein sequence ID" value="MEE4546752.1"/>
    <property type="molecule type" value="Genomic_DNA"/>
</dbReference>
<sequence length="870" mass="93840">MTEVDEQVVETIDSPLDGALWLIRRGFAVFPADHPGTEHCTGIGRGHDKATCIDRGKHPSVPHTTRHTLDEAAARRAFGGELHNVGVSVGACAGPDGARLLVMDSDRPHALENVAEELGHQHTPTMRVLTSKGHHDYYWAPAGVRLGNSLGALKGKFDGDVRAGNAYVIGPGSVHATGVVYTLDNPEQPPVVAPAWLIEALERRAPGPGPVGTVVIPADRHDVYTRKALQAECDAITSAPDGTQNNAINTAAFNVGTLVGAGALTESEAREALLSAARAGNHPEGRARPTIESGLRSGMAKPRHPWPPTSRRDADAAPAARASAAPPEDMWAVEEAAHDRSSVISVRQSLEAEDEWEEPLSIDRPTLAPFPVALLGPTLAPVVEAVSAQVQVAVDIPAMIALASIGVAVGGRVQVRVRPGWSEAPTLWTATVAGAGERKSAAEAPFSDALRGLERQLQASAIPEIEDAEQLLKIAQARLDDAEKAAIKAKPDHRALRMDEAKLAKQEIREMDPVPALPRLLFGDITPAAMPVKAAQQGGRMGVIHSEGTLIKQMGGLYNSGASDTGFALDAYDGKAMPVDRVGRDSIEMETAHLTIGLLVQPIILEQLGRKKDDEMLHNGFVQRFLYGFPASRLGYQDPRGSTAIPAELVDDLRARLGALVHGLWKNSMTRTITFTDEASEEMYLFQEQMQGRLRRGGDLHPIASWASKLPGKLARIAALITLYEDPTAAHVEAARLRDALAMAPYFITHARLCLDLMGANRDAKLMPARDVLEWLRRRKDDQRSEPFTVRDAQRGVDGNSWGPDGVTSETVRDAIDVLVDKGWAVPLPAPERPEGQRGRAPSPRFAPHPLVWDSSWKKKEVEETRLRSA</sequence>
<organism evidence="3 4">
    <name type="scientific">Actinacidiphila polyblastidii</name>
    <dbReference type="NCBI Taxonomy" id="3110430"/>
    <lineage>
        <taxon>Bacteria</taxon>
        <taxon>Bacillati</taxon>
        <taxon>Actinomycetota</taxon>
        <taxon>Actinomycetes</taxon>
        <taxon>Kitasatosporales</taxon>
        <taxon>Streptomycetaceae</taxon>
        <taxon>Actinacidiphila</taxon>
    </lineage>
</organism>
<gene>
    <name evidence="3" type="ORF">V2S66_32910</name>
</gene>
<dbReference type="SUPFAM" id="SSF56747">
    <property type="entry name" value="Prim-pol domain"/>
    <property type="match status" value="1"/>
</dbReference>
<name>A0ABU7PLP5_9ACTN</name>
<protein>
    <submittedName>
        <fullName evidence="3">DUF3987 domain-containing protein</fullName>
    </submittedName>
</protein>
<dbReference type="InterPro" id="IPR025048">
    <property type="entry name" value="DUF3987"/>
</dbReference>
<evidence type="ECO:0000313" key="4">
    <source>
        <dbReference type="Proteomes" id="UP001344658"/>
    </source>
</evidence>
<keyword evidence="4" id="KW-1185">Reference proteome</keyword>
<feature type="compositionally biased region" description="Low complexity" evidence="1">
    <location>
        <begin position="316"/>
        <end position="327"/>
    </location>
</feature>
<dbReference type="Pfam" id="PF13148">
    <property type="entry name" value="DUF3987"/>
    <property type="match status" value="1"/>
</dbReference>
<dbReference type="RefSeq" id="WP_330800511.1">
    <property type="nucleotide sequence ID" value="NZ_JAZEWV010000053.1"/>
</dbReference>
<evidence type="ECO:0000313" key="3">
    <source>
        <dbReference type="EMBL" id="MEE4546752.1"/>
    </source>
</evidence>
<proteinExistence type="predicted"/>
<dbReference type="Proteomes" id="UP001344658">
    <property type="component" value="Unassembled WGS sequence"/>
</dbReference>
<dbReference type="Pfam" id="PF09250">
    <property type="entry name" value="Prim-Pol"/>
    <property type="match status" value="1"/>
</dbReference>
<dbReference type="SMART" id="SM00943">
    <property type="entry name" value="Prim-Pol"/>
    <property type="match status" value="1"/>
</dbReference>
<reference evidence="3 4" key="1">
    <citation type="submission" date="2023-12" db="EMBL/GenBank/DDBJ databases">
        <title>Streptomyces sp. V4-01.</title>
        <authorList>
            <person name="Somphong A."/>
            <person name="Phongsopitanun W."/>
        </authorList>
    </citation>
    <scope>NUCLEOTIDE SEQUENCE [LARGE SCALE GENOMIC DNA]</scope>
    <source>
        <strain evidence="3 4">V4-01</strain>
    </source>
</reference>
<comment type="caution">
    <text evidence="3">The sequence shown here is derived from an EMBL/GenBank/DDBJ whole genome shotgun (WGS) entry which is preliminary data.</text>
</comment>